<keyword evidence="5 8" id="KW-0378">Hydrolase</keyword>
<keyword evidence="4 8" id="KW-0732">Signal</keyword>
<dbReference type="AlphaFoldDB" id="N1PE19"/>
<feature type="signal peptide" evidence="8">
    <location>
        <begin position="1"/>
        <end position="16"/>
    </location>
</feature>
<dbReference type="HOGENOM" id="CLU_006586_10_6_1"/>
<feature type="chain" id="PRO_5005141841" description="Carboxylic ester hydrolase" evidence="8">
    <location>
        <begin position="17"/>
        <end position="565"/>
    </location>
</feature>
<dbReference type="Proteomes" id="UP000016933">
    <property type="component" value="Unassembled WGS sequence"/>
</dbReference>
<evidence type="ECO:0000256" key="7">
    <source>
        <dbReference type="ARBA" id="ARBA00023180"/>
    </source>
</evidence>
<comment type="subcellular location">
    <subcellularLocation>
        <location evidence="1">Secreted</location>
    </subcellularLocation>
</comment>
<dbReference type="OMA" id="NNWYPQF"/>
<dbReference type="EMBL" id="KB446547">
    <property type="protein sequence ID" value="EME38430.1"/>
    <property type="molecule type" value="Genomic_DNA"/>
</dbReference>
<dbReference type="GO" id="GO:0016787">
    <property type="term" value="F:hydrolase activity"/>
    <property type="evidence" value="ECO:0007669"/>
    <property type="project" value="UniProtKB-KW"/>
</dbReference>
<evidence type="ECO:0000256" key="4">
    <source>
        <dbReference type="ARBA" id="ARBA00022729"/>
    </source>
</evidence>
<evidence type="ECO:0000259" key="9">
    <source>
        <dbReference type="Pfam" id="PF00135"/>
    </source>
</evidence>
<evidence type="ECO:0000313" key="10">
    <source>
        <dbReference type="EMBL" id="EME38430.1"/>
    </source>
</evidence>
<feature type="domain" description="Carboxylesterase type B" evidence="9">
    <location>
        <begin position="26"/>
        <end position="540"/>
    </location>
</feature>
<evidence type="ECO:0000256" key="3">
    <source>
        <dbReference type="ARBA" id="ARBA00022525"/>
    </source>
</evidence>
<evidence type="ECO:0000256" key="5">
    <source>
        <dbReference type="ARBA" id="ARBA00022801"/>
    </source>
</evidence>
<reference evidence="11" key="1">
    <citation type="journal article" date="2012" name="PLoS Genet.">
        <title>The genomes of the fungal plant pathogens Cladosporium fulvum and Dothistroma septosporum reveal adaptation to different hosts and lifestyles but also signatures of common ancestry.</title>
        <authorList>
            <person name="de Wit P.J.G.M."/>
            <person name="van der Burgt A."/>
            <person name="Oekmen B."/>
            <person name="Stergiopoulos I."/>
            <person name="Abd-Elsalam K.A."/>
            <person name="Aerts A.L."/>
            <person name="Bahkali A.H."/>
            <person name="Beenen H.G."/>
            <person name="Chettri P."/>
            <person name="Cox M.P."/>
            <person name="Datema E."/>
            <person name="de Vries R.P."/>
            <person name="Dhillon B."/>
            <person name="Ganley A.R."/>
            <person name="Griffiths S.A."/>
            <person name="Guo Y."/>
            <person name="Hamelin R.C."/>
            <person name="Henrissat B."/>
            <person name="Kabir M.S."/>
            <person name="Jashni M.K."/>
            <person name="Kema G."/>
            <person name="Klaubauf S."/>
            <person name="Lapidus A."/>
            <person name="Levasseur A."/>
            <person name="Lindquist E."/>
            <person name="Mehrabi R."/>
            <person name="Ohm R.A."/>
            <person name="Owen T.J."/>
            <person name="Salamov A."/>
            <person name="Schwelm A."/>
            <person name="Schijlen E."/>
            <person name="Sun H."/>
            <person name="van den Burg H.A."/>
            <person name="van Ham R.C.H.J."/>
            <person name="Zhang S."/>
            <person name="Goodwin S.B."/>
            <person name="Grigoriev I.V."/>
            <person name="Collemare J."/>
            <person name="Bradshaw R.E."/>
        </authorList>
    </citation>
    <scope>NUCLEOTIDE SEQUENCE [LARGE SCALE GENOMIC DNA]</scope>
    <source>
        <strain evidence="11">NZE10 / CBS 128990</strain>
    </source>
</reference>
<dbReference type="PROSITE" id="PS00122">
    <property type="entry name" value="CARBOXYLESTERASE_B_1"/>
    <property type="match status" value="1"/>
</dbReference>
<dbReference type="InterPro" id="IPR019826">
    <property type="entry name" value="Carboxylesterase_B_AS"/>
</dbReference>
<dbReference type="SUPFAM" id="SSF53474">
    <property type="entry name" value="alpha/beta-Hydrolases"/>
    <property type="match status" value="1"/>
</dbReference>
<accession>N1PE19</accession>
<dbReference type="FunFam" id="3.40.50.1820:FF:000213">
    <property type="entry name" value="Carboxylic ester hydrolase"/>
    <property type="match status" value="1"/>
</dbReference>
<dbReference type="InterPro" id="IPR029058">
    <property type="entry name" value="AB_hydrolase_fold"/>
</dbReference>
<keyword evidence="6" id="KW-0443">Lipid metabolism</keyword>
<sequence length="565" mass="60513">MFSSLLLPLLSVAALASPLNERQSGPSVTIKNGTVIGSSSQGVDSFKGIPFAQPPVGNLRLRPPQSINKSFGTFQATGTPKACPQFLTQVDTSNVPEAALSKLLDSPLVQNVTDSGEDCLTITVQRPAGISSSAKLPVLYWIYGGGFEAGSAGMYDGSSIVTKSISQKQPIIYVNVNYRLGGFGFLAGKDLANEHSTNLGLRDQRLGLQWVAENIAAFGGDPTKVTIWGESAGAISVADQTLINGGDNTYKGKPLFRGAIMDSGSIIPAEQVTTEAPQLVYDTVVKNAGCSGAANKLACLRSVDYTTFLNAANSVPGIFSYRSVDLAYLPRPDSGDKFFSQSPEIAINSGRFTKVPLIVGDQEDEGTLFSLSQSNITTDDQLVTYLASYFPDNANANANVRTLLNTYPDQPLVGQPAGSPFDTEALNNIYPEFKRLAAVLGDITFTLTRRVYLSVVSSKVKSWSYLSTYLHGTPVLGTFHGSDIVFAYGLAGDNAITDSIQTYYINFVNNLNPNTGTTGQVVWPQWQSGNPQLLEFGALNNSLLADDFRQASYQDLLASQSEFRV</sequence>
<dbReference type="InterPro" id="IPR002018">
    <property type="entry name" value="CarbesteraseB"/>
</dbReference>
<dbReference type="GO" id="GO:0006629">
    <property type="term" value="P:lipid metabolic process"/>
    <property type="evidence" value="ECO:0007669"/>
    <property type="project" value="UniProtKB-KW"/>
</dbReference>
<keyword evidence="11" id="KW-1185">Reference proteome</keyword>
<keyword evidence="7" id="KW-0325">Glycoprotein</keyword>
<keyword evidence="3" id="KW-0964">Secreted</keyword>
<dbReference type="ESTHER" id="mycp1-n1pe19">
    <property type="family name" value="Fungal_carboxylesterase_lipase"/>
</dbReference>
<dbReference type="STRING" id="675120.N1PE19"/>
<name>N1PE19_DOTSN</name>
<dbReference type="eggNOG" id="KOG4389">
    <property type="taxonomic scope" value="Eukaryota"/>
</dbReference>
<dbReference type="Gene3D" id="3.40.50.1820">
    <property type="entry name" value="alpha/beta hydrolase"/>
    <property type="match status" value="1"/>
</dbReference>
<evidence type="ECO:0000313" key="11">
    <source>
        <dbReference type="Proteomes" id="UP000016933"/>
    </source>
</evidence>
<dbReference type="GO" id="GO:0005576">
    <property type="term" value="C:extracellular region"/>
    <property type="evidence" value="ECO:0007669"/>
    <property type="project" value="UniProtKB-SubCell"/>
</dbReference>
<dbReference type="Pfam" id="PF00135">
    <property type="entry name" value="COesterase"/>
    <property type="match status" value="1"/>
</dbReference>
<dbReference type="PANTHER" id="PTHR11559">
    <property type="entry name" value="CARBOXYLESTERASE"/>
    <property type="match status" value="1"/>
</dbReference>
<evidence type="ECO:0000256" key="1">
    <source>
        <dbReference type="ARBA" id="ARBA00004613"/>
    </source>
</evidence>
<dbReference type="EC" id="3.1.1.-" evidence="8"/>
<gene>
    <name evidence="10" type="ORF">DOTSEDRAFT_75835</name>
</gene>
<reference evidence="10 11" key="2">
    <citation type="journal article" date="2012" name="PLoS Pathog.">
        <title>Diverse lifestyles and strategies of plant pathogenesis encoded in the genomes of eighteen Dothideomycetes fungi.</title>
        <authorList>
            <person name="Ohm R.A."/>
            <person name="Feau N."/>
            <person name="Henrissat B."/>
            <person name="Schoch C.L."/>
            <person name="Horwitz B.A."/>
            <person name="Barry K.W."/>
            <person name="Condon B.J."/>
            <person name="Copeland A.C."/>
            <person name="Dhillon B."/>
            <person name="Glaser F."/>
            <person name="Hesse C.N."/>
            <person name="Kosti I."/>
            <person name="LaButti K."/>
            <person name="Lindquist E.A."/>
            <person name="Lucas S."/>
            <person name="Salamov A.A."/>
            <person name="Bradshaw R.E."/>
            <person name="Ciuffetti L."/>
            <person name="Hamelin R.C."/>
            <person name="Kema G.H.J."/>
            <person name="Lawrence C."/>
            <person name="Scott J.A."/>
            <person name="Spatafora J.W."/>
            <person name="Turgeon B.G."/>
            <person name="de Wit P.J.G.M."/>
            <person name="Zhong S."/>
            <person name="Goodwin S.B."/>
            <person name="Grigoriev I.V."/>
        </authorList>
    </citation>
    <scope>NUCLEOTIDE SEQUENCE [LARGE SCALE GENOMIC DNA]</scope>
    <source>
        <strain evidence="11">NZE10 / CBS 128990</strain>
    </source>
</reference>
<organism evidence="10 11">
    <name type="scientific">Dothistroma septosporum (strain NZE10 / CBS 128990)</name>
    <name type="common">Red band needle blight fungus</name>
    <name type="synonym">Mycosphaerella pini</name>
    <dbReference type="NCBI Taxonomy" id="675120"/>
    <lineage>
        <taxon>Eukaryota</taxon>
        <taxon>Fungi</taxon>
        <taxon>Dikarya</taxon>
        <taxon>Ascomycota</taxon>
        <taxon>Pezizomycotina</taxon>
        <taxon>Dothideomycetes</taxon>
        <taxon>Dothideomycetidae</taxon>
        <taxon>Mycosphaerellales</taxon>
        <taxon>Mycosphaerellaceae</taxon>
        <taxon>Dothistroma</taxon>
    </lineage>
</organism>
<evidence type="ECO:0000256" key="2">
    <source>
        <dbReference type="ARBA" id="ARBA00005964"/>
    </source>
</evidence>
<evidence type="ECO:0000256" key="6">
    <source>
        <dbReference type="ARBA" id="ARBA00023098"/>
    </source>
</evidence>
<protein>
    <recommendedName>
        <fullName evidence="8">Carboxylic ester hydrolase</fullName>
        <ecNumber evidence="8">3.1.1.-</ecNumber>
    </recommendedName>
</protein>
<dbReference type="OrthoDB" id="408631at2759"/>
<comment type="similarity">
    <text evidence="2 8">Belongs to the type-B carboxylesterase/lipase family.</text>
</comment>
<proteinExistence type="inferred from homology"/>
<dbReference type="InterPro" id="IPR050309">
    <property type="entry name" value="Type-B_Carboxylest/Lipase"/>
</dbReference>
<evidence type="ECO:0000256" key="8">
    <source>
        <dbReference type="RuleBase" id="RU361235"/>
    </source>
</evidence>